<evidence type="ECO:0000313" key="3">
    <source>
        <dbReference type="Proteomes" id="UP001501447"/>
    </source>
</evidence>
<comment type="caution">
    <text evidence="2">The sequence shown here is derived from an EMBL/GenBank/DDBJ whole genome shotgun (WGS) entry which is preliminary data.</text>
</comment>
<keyword evidence="3" id="KW-1185">Reference proteome</keyword>
<dbReference type="EMBL" id="BAAARJ010000021">
    <property type="protein sequence ID" value="GAA2632677.1"/>
    <property type="molecule type" value="Genomic_DNA"/>
</dbReference>
<sequence length="308" mass="32339">MRVLITGATGYVGQSVATALAAEGHHVSALTRDPDSGRARTLAGSGVRLVQGSLTDRAVIAETLTETDAVVHTAYDPADQVGGERALFAALAEADRRPHVVYTSGCSVYGEHAHARLTSATPVDGGSVRAGLEAGLRDTGVPHTVLRPGMVHGGDARSSIVGAWFRDALTTGPVHRGRRDKVWSWIHVDDLARAYAAVLRAPEDHRDRVYLLADSQPASASAVVEAAARAAGSTAPVTLRPIEDENPLYRVFDRDEVVDSSPARAELGWAPRESGVIEALPASFAAWRTVGAPWISSPHAMPSDAAGG</sequence>
<gene>
    <name evidence="2" type="ORF">GCM10009863_55900</name>
</gene>
<dbReference type="PANTHER" id="PTHR48079">
    <property type="entry name" value="PROTEIN YEEZ"/>
    <property type="match status" value="1"/>
</dbReference>
<dbReference type="InterPro" id="IPR008030">
    <property type="entry name" value="NmrA-like"/>
</dbReference>
<reference evidence="2 3" key="1">
    <citation type="journal article" date="2019" name="Int. J. Syst. Evol. Microbiol.">
        <title>The Global Catalogue of Microorganisms (GCM) 10K type strain sequencing project: providing services to taxonomists for standard genome sequencing and annotation.</title>
        <authorList>
            <consortium name="The Broad Institute Genomics Platform"/>
            <consortium name="The Broad Institute Genome Sequencing Center for Infectious Disease"/>
            <person name="Wu L."/>
            <person name="Ma J."/>
        </authorList>
    </citation>
    <scope>NUCLEOTIDE SEQUENCE [LARGE SCALE GENOMIC DNA]</scope>
    <source>
        <strain evidence="2 3">JCM 16373</strain>
    </source>
</reference>
<dbReference type="SUPFAM" id="SSF51735">
    <property type="entry name" value="NAD(P)-binding Rossmann-fold domains"/>
    <property type="match status" value="1"/>
</dbReference>
<dbReference type="PANTHER" id="PTHR48079:SF6">
    <property type="entry name" value="NAD(P)-BINDING DOMAIN-CONTAINING PROTEIN-RELATED"/>
    <property type="match status" value="1"/>
</dbReference>
<dbReference type="Proteomes" id="UP001501447">
    <property type="component" value="Unassembled WGS sequence"/>
</dbReference>
<accession>A0ABN3QQH8</accession>
<name>A0ABN3QQH8_9ACTN</name>
<dbReference type="InterPro" id="IPR036291">
    <property type="entry name" value="NAD(P)-bd_dom_sf"/>
</dbReference>
<dbReference type="RefSeq" id="WP_344569696.1">
    <property type="nucleotide sequence ID" value="NZ_BAAARJ010000021.1"/>
</dbReference>
<feature type="domain" description="NmrA-like" evidence="1">
    <location>
        <begin position="2"/>
        <end position="235"/>
    </location>
</feature>
<organism evidence="2 3">
    <name type="scientific">Streptomyces axinellae</name>
    <dbReference type="NCBI Taxonomy" id="552788"/>
    <lineage>
        <taxon>Bacteria</taxon>
        <taxon>Bacillati</taxon>
        <taxon>Actinomycetota</taxon>
        <taxon>Actinomycetes</taxon>
        <taxon>Kitasatosporales</taxon>
        <taxon>Streptomycetaceae</taxon>
        <taxon>Streptomyces</taxon>
    </lineage>
</organism>
<evidence type="ECO:0000259" key="1">
    <source>
        <dbReference type="Pfam" id="PF05368"/>
    </source>
</evidence>
<dbReference type="Gene3D" id="3.40.50.720">
    <property type="entry name" value="NAD(P)-binding Rossmann-like Domain"/>
    <property type="match status" value="1"/>
</dbReference>
<dbReference type="Pfam" id="PF05368">
    <property type="entry name" value="NmrA"/>
    <property type="match status" value="1"/>
</dbReference>
<protein>
    <submittedName>
        <fullName evidence="2">NAD-dependent epimerase/dehydratase family protein</fullName>
    </submittedName>
</protein>
<evidence type="ECO:0000313" key="2">
    <source>
        <dbReference type="EMBL" id="GAA2632677.1"/>
    </source>
</evidence>
<proteinExistence type="predicted"/>
<dbReference type="InterPro" id="IPR051783">
    <property type="entry name" value="NAD(P)-dependent_oxidoreduct"/>
</dbReference>